<comment type="caution">
    <text evidence="1">The sequence shown here is derived from an EMBL/GenBank/DDBJ whole genome shotgun (WGS) entry which is preliminary data.</text>
</comment>
<organism evidence="1 2">
    <name type="scientific">Microbispora amethystogenes</name>
    <dbReference type="NCBI Taxonomy" id="1427754"/>
    <lineage>
        <taxon>Bacteria</taxon>
        <taxon>Bacillati</taxon>
        <taxon>Actinomycetota</taxon>
        <taxon>Actinomycetes</taxon>
        <taxon>Streptosporangiales</taxon>
        <taxon>Streptosporangiaceae</taxon>
        <taxon>Microbispora</taxon>
    </lineage>
</organism>
<sequence length="72" mass="7584">MDMGAQLSVHRVEAAYRSAREASENAAGPAGLTGLTRAGGAGRGRRIFIPAGRPGAWRRDLATDLLSNVHKL</sequence>
<keyword evidence="2" id="KW-1185">Reference proteome</keyword>
<protein>
    <submittedName>
        <fullName evidence="1">Uncharacterized protein</fullName>
    </submittedName>
</protein>
<reference evidence="1 2" key="1">
    <citation type="submission" date="2021-01" db="EMBL/GenBank/DDBJ databases">
        <title>Whole genome shotgun sequence of Microbispora amethystogenes NBRC 101907.</title>
        <authorList>
            <person name="Komaki H."/>
            <person name="Tamura T."/>
        </authorList>
    </citation>
    <scope>NUCLEOTIDE SEQUENCE [LARGE SCALE GENOMIC DNA]</scope>
    <source>
        <strain evidence="1 2">NBRC 101907</strain>
    </source>
</reference>
<name>A0ABQ4F9X7_9ACTN</name>
<dbReference type="EMBL" id="BOOB01000013">
    <property type="protein sequence ID" value="GIH31597.1"/>
    <property type="molecule type" value="Genomic_DNA"/>
</dbReference>
<evidence type="ECO:0000313" key="2">
    <source>
        <dbReference type="Proteomes" id="UP000651728"/>
    </source>
</evidence>
<gene>
    <name evidence="1" type="ORF">Mam01_17610</name>
</gene>
<proteinExistence type="predicted"/>
<dbReference type="Proteomes" id="UP000651728">
    <property type="component" value="Unassembled WGS sequence"/>
</dbReference>
<accession>A0ABQ4F9X7</accession>
<evidence type="ECO:0000313" key="1">
    <source>
        <dbReference type="EMBL" id="GIH31597.1"/>
    </source>
</evidence>